<accession>A0A835XJE8</accession>
<proteinExistence type="predicted"/>
<organism evidence="1 2">
    <name type="scientific">Edaphochlamys debaryana</name>
    <dbReference type="NCBI Taxonomy" id="47281"/>
    <lineage>
        <taxon>Eukaryota</taxon>
        <taxon>Viridiplantae</taxon>
        <taxon>Chlorophyta</taxon>
        <taxon>core chlorophytes</taxon>
        <taxon>Chlorophyceae</taxon>
        <taxon>CS clade</taxon>
        <taxon>Chlamydomonadales</taxon>
        <taxon>Chlamydomonadales incertae sedis</taxon>
        <taxon>Edaphochlamys</taxon>
    </lineage>
</organism>
<evidence type="ECO:0000313" key="1">
    <source>
        <dbReference type="EMBL" id="KAG2483366.1"/>
    </source>
</evidence>
<comment type="caution">
    <text evidence="1">The sequence shown here is derived from an EMBL/GenBank/DDBJ whole genome shotgun (WGS) entry which is preliminary data.</text>
</comment>
<evidence type="ECO:0000313" key="2">
    <source>
        <dbReference type="Proteomes" id="UP000612055"/>
    </source>
</evidence>
<reference evidence="1" key="1">
    <citation type="journal article" date="2020" name="bioRxiv">
        <title>Comparative genomics of Chlamydomonas.</title>
        <authorList>
            <person name="Craig R.J."/>
            <person name="Hasan A.R."/>
            <person name="Ness R.W."/>
            <person name="Keightley P.D."/>
        </authorList>
    </citation>
    <scope>NUCLEOTIDE SEQUENCE</scope>
    <source>
        <strain evidence="1">CCAP 11/70</strain>
    </source>
</reference>
<keyword evidence="2" id="KW-1185">Reference proteome</keyword>
<protein>
    <submittedName>
        <fullName evidence="1">Uncharacterized protein</fullName>
    </submittedName>
</protein>
<dbReference type="Proteomes" id="UP000612055">
    <property type="component" value="Unassembled WGS sequence"/>
</dbReference>
<gene>
    <name evidence="1" type="ORF">HYH03_017765</name>
</gene>
<dbReference type="AlphaFoldDB" id="A0A835XJE8"/>
<name>A0A835XJE8_9CHLO</name>
<dbReference type="EMBL" id="JAEHOE010000179">
    <property type="protein sequence ID" value="KAG2483366.1"/>
    <property type="molecule type" value="Genomic_DNA"/>
</dbReference>
<sequence length="251" mass="26870">MPDAAAARASCVDCLASGVYAQYCYGCAKLATPQARTGCVECVKRGGVAEFCATPTPDALPPDRDCFHGSYACISCYTQPEVKNRTACARCVKEMESRTGTNSDKAYQCHQCFLKIDDRVTQGICMDECVPATLPSGTYTECYGMCANPDLTAGRNPARVRECVDCLIAVNSSSNFYGCDQCIRSTNDLPNAAEARAECIGCLKTLVGTSWPPQYCFSCARLPSVQAQSDCAECLKKGGDFNVCTKAATIT</sequence>